<proteinExistence type="predicted"/>
<reference evidence="1 2" key="1">
    <citation type="journal article" date="2015" name="Biotechnol. Biofuels">
        <title>Enhanced degradation of softwood versus hardwood by the white-rot fungus Pycnoporus coccineus.</title>
        <authorList>
            <person name="Couturier M."/>
            <person name="Navarro D."/>
            <person name="Chevret D."/>
            <person name="Henrissat B."/>
            <person name="Piumi F."/>
            <person name="Ruiz-Duenas F.J."/>
            <person name="Martinez A.T."/>
            <person name="Grigoriev I.V."/>
            <person name="Riley R."/>
            <person name="Lipzen A."/>
            <person name="Berrin J.G."/>
            <person name="Master E.R."/>
            <person name="Rosso M.N."/>
        </authorList>
    </citation>
    <scope>NUCLEOTIDE SEQUENCE [LARGE SCALE GENOMIC DNA]</scope>
    <source>
        <strain evidence="1 2">BRFM310</strain>
    </source>
</reference>
<sequence length="176" mass="19051">MVEDAAAGVQRKLYNIKLGSVLTAAAGAQRRELGASYRSGSARKVFVARWGAEQREPCAGSVPSRTLARRSTPRSAATGIRVLRGRSSIVYGDHAGARRGTKFTSHLRDATLGDQQQQPVSGRVVLGGEQEYLFHRCKKEIALMDAAPSFRRWSMYGSNRHTLTTTCGGAVSRTLG</sequence>
<evidence type="ECO:0000313" key="1">
    <source>
        <dbReference type="EMBL" id="OSC97492.1"/>
    </source>
</evidence>
<dbReference type="AlphaFoldDB" id="A0A1Y2IAM8"/>
<dbReference type="Proteomes" id="UP000193067">
    <property type="component" value="Unassembled WGS sequence"/>
</dbReference>
<protein>
    <submittedName>
        <fullName evidence="1">Uncharacterized protein</fullName>
    </submittedName>
</protein>
<accession>A0A1Y2IAM8</accession>
<dbReference type="EMBL" id="KZ084150">
    <property type="protein sequence ID" value="OSC97492.1"/>
    <property type="molecule type" value="Genomic_DNA"/>
</dbReference>
<name>A0A1Y2IAM8_TRAC3</name>
<keyword evidence="2" id="KW-1185">Reference proteome</keyword>
<organism evidence="1 2">
    <name type="scientific">Trametes coccinea (strain BRFM310)</name>
    <name type="common">Pycnoporus coccineus</name>
    <dbReference type="NCBI Taxonomy" id="1353009"/>
    <lineage>
        <taxon>Eukaryota</taxon>
        <taxon>Fungi</taxon>
        <taxon>Dikarya</taxon>
        <taxon>Basidiomycota</taxon>
        <taxon>Agaricomycotina</taxon>
        <taxon>Agaricomycetes</taxon>
        <taxon>Polyporales</taxon>
        <taxon>Polyporaceae</taxon>
        <taxon>Trametes</taxon>
    </lineage>
</organism>
<gene>
    <name evidence="1" type="ORF">PYCCODRAFT_1129583</name>
</gene>
<evidence type="ECO:0000313" key="2">
    <source>
        <dbReference type="Proteomes" id="UP000193067"/>
    </source>
</evidence>